<proteinExistence type="predicted"/>
<dbReference type="Gene3D" id="2.60.40.1240">
    <property type="match status" value="1"/>
</dbReference>
<feature type="compositionally biased region" description="Acidic residues" evidence="2">
    <location>
        <begin position="103"/>
        <end position="120"/>
    </location>
</feature>
<keyword evidence="3" id="KW-0472">Membrane</keyword>
<feature type="compositionally biased region" description="Low complexity" evidence="2">
    <location>
        <begin position="92"/>
        <end position="102"/>
    </location>
</feature>
<gene>
    <name evidence="5" type="ORF">SAMN04488554_3852</name>
</gene>
<feature type="region of interest" description="Disordered" evidence="2">
    <location>
        <begin position="82"/>
        <end position="132"/>
    </location>
</feature>
<name>A0A1H5N3Q4_9MICO</name>
<evidence type="ECO:0000259" key="4">
    <source>
        <dbReference type="Pfam" id="PF11611"/>
    </source>
</evidence>
<dbReference type="RefSeq" id="WP_089774759.1">
    <property type="nucleotide sequence ID" value="NZ_FNTX01000002.1"/>
</dbReference>
<dbReference type="OrthoDB" id="3430849at2"/>
<dbReference type="Proteomes" id="UP000199220">
    <property type="component" value="Unassembled WGS sequence"/>
</dbReference>
<evidence type="ECO:0000256" key="2">
    <source>
        <dbReference type="SAM" id="MobiDB-lite"/>
    </source>
</evidence>
<dbReference type="Pfam" id="PF11611">
    <property type="entry name" value="DUF4352"/>
    <property type="match status" value="1"/>
</dbReference>
<feature type="domain" description="DUF4352" evidence="4">
    <location>
        <begin position="125"/>
        <end position="247"/>
    </location>
</feature>
<keyword evidence="1" id="KW-0732">Signal</keyword>
<evidence type="ECO:0000313" key="6">
    <source>
        <dbReference type="Proteomes" id="UP000199220"/>
    </source>
</evidence>
<keyword evidence="6" id="KW-1185">Reference proteome</keyword>
<keyword evidence="3" id="KW-1133">Transmembrane helix</keyword>
<dbReference type="AlphaFoldDB" id="A0A1H5N3Q4"/>
<dbReference type="STRING" id="648782.SAMN04488554_3852"/>
<dbReference type="InterPro" id="IPR029051">
    <property type="entry name" value="DUF4352"/>
</dbReference>
<feature type="compositionally biased region" description="Low complexity" evidence="2">
    <location>
        <begin position="21"/>
        <end position="31"/>
    </location>
</feature>
<organism evidence="5 6">
    <name type="scientific">Ruania alba</name>
    <dbReference type="NCBI Taxonomy" id="648782"/>
    <lineage>
        <taxon>Bacteria</taxon>
        <taxon>Bacillati</taxon>
        <taxon>Actinomycetota</taxon>
        <taxon>Actinomycetes</taxon>
        <taxon>Micrococcales</taxon>
        <taxon>Ruaniaceae</taxon>
        <taxon>Ruania</taxon>
    </lineage>
</organism>
<protein>
    <recommendedName>
        <fullName evidence="4">DUF4352 domain-containing protein</fullName>
    </recommendedName>
</protein>
<feature type="region of interest" description="Disordered" evidence="2">
    <location>
        <begin position="1"/>
        <end position="54"/>
    </location>
</feature>
<dbReference type="InterPro" id="IPR029050">
    <property type="entry name" value="Immunoprotect_excell_Ig-like"/>
</dbReference>
<sequence length="253" mass="26146">MNAQHTPGPDGQYPPAGSYAPQGPGSYQSPGQPGPGFPTGPPAQGGPPQPEPTKRSWFARHKVLTVLGALVALIIVFSALSSGGSDEPEADPAPSTAATPADTGDEPANEADAEPADEAAEQTPGIGDPARDGTFEFVITEVETGVAQVGDEFLSEEAQGQFVLVHLSVTNIGDQAEYFFDSDQTLIDTEDRQHSADSEAGIYLGDNETFLSEINPGNTLEGIIVFDVPADATPAGIELHDSAFSGGVSVTLE</sequence>
<evidence type="ECO:0000256" key="1">
    <source>
        <dbReference type="ARBA" id="ARBA00022729"/>
    </source>
</evidence>
<keyword evidence="3" id="KW-0812">Transmembrane</keyword>
<evidence type="ECO:0000313" key="5">
    <source>
        <dbReference type="EMBL" id="SEE95511.1"/>
    </source>
</evidence>
<reference evidence="6" key="1">
    <citation type="submission" date="2016-10" db="EMBL/GenBank/DDBJ databases">
        <authorList>
            <person name="Varghese N."/>
            <person name="Submissions S."/>
        </authorList>
    </citation>
    <scope>NUCLEOTIDE SEQUENCE [LARGE SCALE GENOMIC DNA]</scope>
    <source>
        <strain evidence="6">DSM 21368</strain>
    </source>
</reference>
<feature type="transmembrane region" description="Helical" evidence="3">
    <location>
        <begin position="63"/>
        <end position="80"/>
    </location>
</feature>
<evidence type="ECO:0000256" key="3">
    <source>
        <dbReference type="SAM" id="Phobius"/>
    </source>
</evidence>
<accession>A0A1H5N3Q4</accession>
<dbReference type="EMBL" id="FNTX01000002">
    <property type="protein sequence ID" value="SEE95511.1"/>
    <property type="molecule type" value="Genomic_DNA"/>
</dbReference>
<feature type="compositionally biased region" description="Pro residues" evidence="2">
    <location>
        <begin position="32"/>
        <end position="51"/>
    </location>
</feature>